<keyword evidence="5" id="KW-1133">Transmembrane helix</keyword>
<accession>A0A8H6JX72</accession>
<evidence type="ECO:0000256" key="2">
    <source>
        <dbReference type="ARBA" id="ARBA00006484"/>
    </source>
</evidence>
<dbReference type="InterPro" id="IPR020904">
    <property type="entry name" value="Sc_DH/Rdtase_CS"/>
</dbReference>
<evidence type="ECO:0000256" key="4">
    <source>
        <dbReference type="ARBA" id="ARBA00022857"/>
    </source>
</evidence>
<sequence>MNSSLSRVTADISSRLPNILRNAKVSVLLQLYTRRRWIKFALALVLGWTAVKKTNSLLSSTVLNNFTRDHYDWRRELVLVTGGSGGLGDMLVRKLAKDCVKVVSIDVVPPVTPLPSNAYFYQADITNSESIKEAAAKVRQNHGDPTVLVNNAGVMKLTAILDETEEQIRHVFDVNIVASFLVLKEFLPAMVKQNHGHVVTVASMASFVTGVQNVDYACSKAGALALHEGLAQELRHRYKAPKVRTSIIHPTYVRTALINKIHRSGKFKATILEPEDVAGRIFKQIKSGRSGQVYLPDSFSRAVGARAWPNWAQEALRNAHKDDLSHH</sequence>
<dbReference type="PANTHER" id="PTHR24322:SF736">
    <property type="entry name" value="RETINOL DEHYDROGENASE 10"/>
    <property type="match status" value="1"/>
</dbReference>
<evidence type="ECO:0000256" key="1">
    <source>
        <dbReference type="ARBA" id="ARBA00004141"/>
    </source>
</evidence>
<evidence type="ECO:0000259" key="13">
    <source>
        <dbReference type="SMART" id="SM00822"/>
    </source>
</evidence>
<evidence type="ECO:0000256" key="9">
    <source>
        <dbReference type="ARBA" id="ARBA00059620"/>
    </source>
</evidence>
<evidence type="ECO:0000256" key="6">
    <source>
        <dbReference type="ARBA" id="ARBA00023002"/>
    </source>
</evidence>
<comment type="similarity">
    <text evidence="2 12">Belongs to the short-chain dehydrogenases/reductases (SDR) family.</text>
</comment>
<keyword evidence="7" id="KW-0443">Lipid metabolism</keyword>
<keyword evidence="6" id="KW-0560">Oxidoreductase</keyword>
<dbReference type="AlphaFoldDB" id="A0A8H6JX72"/>
<proteinExistence type="inferred from homology"/>
<feature type="domain" description="Ketoreductase" evidence="13">
    <location>
        <begin position="76"/>
        <end position="256"/>
    </location>
</feature>
<dbReference type="GO" id="GO:0016020">
    <property type="term" value="C:membrane"/>
    <property type="evidence" value="ECO:0007669"/>
    <property type="project" value="UniProtKB-SubCell"/>
</dbReference>
<comment type="function">
    <text evidence="9">Catalyzes the reduction of all-trans-retinal to all-trans-retinol in the presence of NADPH.</text>
</comment>
<dbReference type="Pfam" id="PF00106">
    <property type="entry name" value="adh_short"/>
    <property type="match status" value="1"/>
</dbReference>
<dbReference type="FunFam" id="3.40.50.720:FF:000131">
    <property type="entry name" value="Short-chain dehydrogenase/reductase 3"/>
    <property type="match status" value="1"/>
</dbReference>
<dbReference type="PRINTS" id="PR00080">
    <property type="entry name" value="SDRFAMILY"/>
</dbReference>
<evidence type="ECO:0000256" key="3">
    <source>
        <dbReference type="ARBA" id="ARBA00022692"/>
    </source>
</evidence>
<organism evidence="14 15">
    <name type="scientific">Colletotrichum sojae</name>
    <dbReference type="NCBI Taxonomy" id="2175907"/>
    <lineage>
        <taxon>Eukaryota</taxon>
        <taxon>Fungi</taxon>
        <taxon>Dikarya</taxon>
        <taxon>Ascomycota</taxon>
        <taxon>Pezizomycotina</taxon>
        <taxon>Sordariomycetes</taxon>
        <taxon>Hypocreomycetidae</taxon>
        <taxon>Glomerellales</taxon>
        <taxon>Glomerellaceae</taxon>
        <taxon>Colletotrichum</taxon>
        <taxon>Colletotrichum orchidearum species complex</taxon>
    </lineage>
</organism>
<evidence type="ECO:0000313" key="15">
    <source>
        <dbReference type="Proteomes" id="UP000652219"/>
    </source>
</evidence>
<dbReference type="PROSITE" id="PS00061">
    <property type="entry name" value="ADH_SHORT"/>
    <property type="match status" value="1"/>
</dbReference>
<dbReference type="Gene3D" id="3.40.50.720">
    <property type="entry name" value="NAD(P)-binding Rossmann-like Domain"/>
    <property type="match status" value="1"/>
</dbReference>
<dbReference type="EMBL" id="WIGN01000003">
    <property type="protein sequence ID" value="KAF6821082.1"/>
    <property type="molecule type" value="Genomic_DNA"/>
</dbReference>
<dbReference type="PRINTS" id="PR00081">
    <property type="entry name" value="GDHRDH"/>
</dbReference>
<dbReference type="PANTHER" id="PTHR24322">
    <property type="entry name" value="PKSB"/>
    <property type="match status" value="1"/>
</dbReference>
<evidence type="ECO:0000256" key="10">
    <source>
        <dbReference type="ARBA" id="ARBA00068717"/>
    </source>
</evidence>
<keyword evidence="4" id="KW-0521">NADP</keyword>
<dbReference type="InterPro" id="IPR002347">
    <property type="entry name" value="SDR_fam"/>
</dbReference>
<keyword evidence="15" id="KW-1185">Reference proteome</keyword>
<comment type="subcellular location">
    <subcellularLocation>
        <location evidence="1">Membrane</location>
        <topology evidence="1">Multi-pass membrane protein</topology>
    </subcellularLocation>
</comment>
<dbReference type="GO" id="GO:0052650">
    <property type="term" value="F:all-trans-retinol dehydrogenase (NADP+) activity"/>
    <property type="evidence" value="ECO:0007669"/>
    <property type="project" value="UniProtKB-ARBA"/>
</dbReference>
<dbReference type="Proteomes" id="UP000652219">
    <property type="component" value="Unassembled WGS sequence"/>
</dbReference>
<dbReference type="InterPro" id="IPR036291">
    <property type="entry name" value="NAD(P)-bd_dom_sf"/>
</dbReference>
<evidence type="ECO:0000256" key="5">
    <source>
        <dbReference type="ARBA" id="ARBA00022989"/>
    </source>
</evidence>
<keyword evidence="8" id="KW-0472">Membrane</keyword>
<keyword evidence="3" id="KW-0812">Transmembrane</keyword>
<dbReference type="InterPro" id="IPR057326">
    <property type="entry name" value="KR_dom"/>
</dbReference>
<gene>
    <name evidence="14" type="ORF">CSOJ01_00517</name>
</gene>
<dbReference type="SMART" id="SM00822">
    <property type="entry name" value="PKS_KR"/>
    <property type="match status" value="1"/>
</dbReference>
<evidence type="ECO:0000256" key="11">
    <source>
        <dbReference type="ARBA" id="ARBA00082544"/>
    </source>
</evidence>
<dbReference type="SUPFAM" id="SSF51735">
    <property type="entry name" value="NAD(P)-binding Rossmann-fold domains"/>
    <property type="match status" value="1"/>
</dbReference>
<evidence type="ECO:0000256" key="8">
    <source>
        <dbReference type="ARBA" id="ARBA00023136"/>
    </source>
</evidence>
<name>A0A8H6JX72_9PEZI</name>
<evidence type="ECO:0000313" key="14">
    <source>
        <dbReference type="EMBL" id="KAF6821082.1"/>
    </source>
</evidence>
<protein>
    <recommendedName>
        <fullName evidence="10">Short-chain dehydrogenase/reductase 3</fullName>
    </recommendedName>
    <alternativeName>
        <fullName evidence="11">Retinal short-chain dehydrogenase/reductase 1</fullName>
    </alternativeName>
</protein>
<evidence type="ECO:0000256" key="12">
    <source>
        <dbReference type="RuleBase" id="RU000363"/>
    </source>
</evidence>
<reference evidence="14 15" key="1">
    <citation type="journal article" date="2020" name="Phytopathology">
        <title>Genome Sequence Resources of Colletotrichum truncatum, C. plurivorum, C. musicola, and C. sojae: Four Species Pathogenic to Soybean (Glycine max).</title>
        <authorList>
            <person name="Rogerio F."/>
            <person name="Boufleur T.R."/>
            <person name="Ciampi-Guillardi M."/>
            <person name="Sukno S.A."/>
            <person name="Thon M.R."/>
            <person name="Massola Junior N.S."/>
            <person name="Baroncelli R."/>
        </authorList>
    </citation>
    <scope>NUCLEOTIDE SEQUENCE [LARGE SCALE GENOMIC DNA]</scope>
    <source>
        <strain evidence="14 15">LFN0009</strain>
    </source>
</reference>
<comment type="caution">
    <text evidence="14">The sequence shown here is derived from an EMBL/GenBank/DDBJ whole genome shotgun (WGS) entry which is preliminary data.</text>
</comment>
<evidence type="ECO:0000256" key="7">
    <source>
        <dbReference type="ARBA" id="ARBA00023098"/>
    </source>
</evidence>